<dbReference type="EMBL" id="JACHJB010000001">
    <property type="protein sequence ID" value="MBB6345439.1"/>
    <property type="molecule type" value="Genomic_DNA"/>
</dbReference>
<keyword evidence="8" id="KW-1185">Reference proteome</keyword>
<evidence type="ECO:0000256" key="1">
    <source>
        <dbReference type="ARBA" id="ARBA00001974"/>
    </source>
</evidence>
<evidence type="ECO:0000256" key="4">
    <source>
        <dbReference type="ARBA" id="ARBA00022827"/>
    </source>
</evidence>
<comment type="pathway">
    <text evidence="2 6">One-carbon metabolism; tetrahydrofolate interconversion.</text>
</comment>
<dbReference type="Proteomes" id="UP000583800">
    <property type="component" value="Unassembled WGS sequence"/>
</dbReference>
<reference evidence="7 8" key="1">
    <citation type="submission" date="2020-08" db="EMBL/GenBank/DDBJ databases">
        <title>Sequencing the genomes of 1000 actinobacteria strains.</title>
        <authorList>
            <person name="Klenk H.-P."/>
        </authorList>
    </citation>
    <scope>NUCLEOTIDE SEQUENCE [LARGE SCALE GENOMIC DNA]</scope>
    <source>
        <strain evidence="7 8">DSM 45913</strain>
    </source>
</reference>
<proteinExistence type="inferred from homology"/>
<dbReference type="Pfam" id="PF02219">
    <property type="entry name" value="MTHFR"/>
    <property type="match status" value="1"/>
</dbReference>
<dbReference type="InterPro" id="IPR003171">
    <property type="entry name" value="Mehydrof_redctse-like"/>
</dbReference>
<comment type="cofactor">
    <cofactor evidence="1 6">
        <name>FAD</name>
        <dbReference type="ChEBI" id="CHEBI:57692"/>
    </cofactor>
</comment>
<dbReference type="UniPathway" id="UPA00193"/>
<evidence type="ECO:0000313" key="7">
    <source>
        <dbReference type="EMBL" id="MBB6345439.1"/>
    </source>
</evidence>
<comment type="similarity">
    <text evidence="6">Belongs to the methylenetetrahydrofolate reductase family.</text>
</comment>
<organism evidence="7 8">
    <name type="scientific">Nonomuraea muscovyensis</name>
    <dbReference type="NCBI Taxonomy" id="1124761"/>
    <lineage>
        <taxon>Bacteria</taxon>
        <taxon>Bacillati</taxon>
        <taxon>Actinomycetota</taxon>
        <taxon>Actinomycetes</taxon>
        <taxon>Streptosporangiales</taxon>
        <taxon>Streptosporangiaceae</taxon>
        <taxon>Nonomuraea</taxon>
    </lineage>
</organism>
<dbReference type="SUPFAM" id="SSF51730">
    <property type="entry name" value="FAD-linked oxidoreductase"/>
    <property type="match status" value="1"/>
</dbReference>
<evidence type="ECO:0000256" key="2">
    <source>
        <dbReference type="ARBA" id="ARBA00004777"/>
    </source>
</evidence>
<dbReference type="GO" id="GO:0006555">
    <property type="term" value="P:methionine metabolic process"/>
    <property type="evidence" value="ECO:0007669"/>
    <property type="project" value="InterPro"/>
</dbReference>
<name>A0A7X0EXJ9_9ACTN</name>
<protein>
    <recommendedName>
        <fullName evidence="6">Methylenetetrahydrofolate reductase</fullName>
    </recommendedName>
</protein>
<evidence type="ECO:0000256" key="5">
    <source>
        <dbReference type="ARBA" id="ARBA00023002"/>
    </source>
</evidence>
<dbReference type="AlphaFoldDB" id="A0A7X0EXJ9"/>
<evidence type="ECO:0000256" key="3">
    <source>
        <dbReference type="ARBA" id="ARBA00022630"/>
    </source>
</evidence>
<accession>A0A7X0EXJ9</accession>
<evidence type="ECO:0000256" key="6">
    <source>
        <dbReference type="RuleBase" id="RU003862"/>
    </source>
</evidence>
<comment type="caution">
    <text evidence="7">The sequence shown here is derived from an EMBL/GenBank/DDBJ whole genome shotgun (WGS) entry which is preliminary data.</text>
</comment>
<dbReference type="Gene3D" id="3.20.20.220">
    <property type="match status" value="1"/>
</dbReference>
<keyword evidence="3 6" id="KW-0285">Flavoprotein</keyword>
<dbReference type="InterPro" id="IPR029041">
    <property type="entry name" value="FAD-linked_oxidoreductase-like"/>
</dbReference>
<dbReference type="RefSeq" id="WP_185083385.1">
    <property type="nucleotide sequence ID" value="NZ_JACHJB010000001.1"/>
</dbReference>
<keyword evidence="5 6" id="KW-0560">Oxidoreductase</keyword>
<dbReference type="GO" id="GO:0035999">
    <property type="term" value="P:tetrahydrofolate interconversion"/>
    <property type="evidence" value="ECO:0007669"/>
    <property type="project" value="UniProtKB-UniPathway"/>
</dbReference>
<sequence>MTFQLVCEIEPPTRPDLKRVRHQIGTLSTIAHSFLIPDNHIGRATVSSVAVAHEVQAMGGRSIACLNSRDRNLLGLRRDLLTAAAYGVEEFLFVHGDKPASGNRAGDLTVRSMIEETREFSPGVRIGAAAGLRPLPAWKRAADFLFVQVSFSLEALLRWREANQVEVPVYAGVMVLASETHARRMAAAIPAIDIPDDLVARVAADRMAGVAAACEQVLAIRDSGAFDGVHLVPVSRYRDVESRLAGAFR</sequence>
<dbReference type="GO" id="GO:0004489">
    <property type="term" value="F:methylenetetrahydrofolate reductase [NAD(P)H] activity"/>
    <property type="evidence" value="ECO:0007669"/>
    <property type="project" value="InterPro"/>
</dbReference>
<evidence type="ECO:0000313" key="8">
    <source>
        <dbReference type="Proteomes" id="UP000583800"/>
    </source>
</evidence>
<keyword evidence="4 6" id="KW-0274">FAD</keyword>
<gene>
    <name evidence="7" type="ORF">FHU36_001948</name>
</gene>